<dbReference type="GO" id="GO:0045944">
    <property type="term" value="P:positive regulation of transcription by RNA polymerase II"/>
    <property type="evidence" value="ECO:0007669"/>
    <property type="project" value="TreeGrafter"/>
</dbReference>
<dbReference type="Proteomes" id="UP000502823">
    <property type="component" value="Unassembled WGS sequence"/>
</dbReference>
<dbReference type="PANTHER" id="PTHR22739">
    <property type="entry name" value="STRIATED MUSCLE ACTIVATOR OF RHO-DEPENDENT SIGNALING-RELATED"/>
    <property type="match status" value="1"/>
</dbReference>
<evidence type="ECO:0000313" key="4">
    <source>
        <dbReference type="Proteomes" id="UP000502823"/>
    </source>
</evidence>
<gene>
    <name evidence="3" type="ORF">Cfor_01411</name>
</gene>
<dbReference type="EMBL" id="BLKM01001489">
    <property type="protein sequence ID" value="GFG40061.1"/>
    <property type="molecule type" value="Genomic_DNA"/>
</dbReference>
<organism evidence="3 4">
    <name type="scientific">Coptotermes formosanus</name>
    <name type="common">Formosan subterranean termite</name>
    <dbReference type="NCBI Taxonomy" id="36987"/>
    <lineage>
        <taxon>Eukaryota</taxon>
        <taxon>Metazoa</taxon>
        <taxon>Ecdysozoa</taxon>
        <taxon>Arthropoda</taxon>
        <taxon>Hexapoda</taxon>
        <taxon>Insecta</taxon>
        <taxon>Pterygota</taxon>
        <taxon>Neoptera</taxon>
        <taxon>Polyneoptera</taxon>
        <taxon>Dictyoptera</taxon>
        <taxon>Blattodea</taxon>
        <taxon>Blattoidea</taxon>
        <taxon>Termitoidae</taxon>
        <taxon>Rhinotermitidae</taxon>
        <taxon>Coptotermes</taxon>
    </lineage>
</organism>
<sequence>MGSLSMQCLKVGNNRYRVLFYGVLQSTPTDMRFCRQVGLSDKVAMFNKQADQHHEKQARNPFSAAEGATLQKPTLDKNDPNYGRPVAGSKTDIRGKRAHTHISREVLQLCQIIYENGEPIEDMTEDGRNQIVISFGELFQRRDDDVPIILRKSLPEIGAIFEAQMEKVAQEGLTDK</sequence>
<dbReference type="InterPro" id="IPR026111">
    <property type="entry name" value="Abra"/>
</dbReference>
<feature type="region of interest" description="Disordered" evidence="1">
    <location>
        <begin position="48"/>
        <end position="90"/>
    </location>
</feature>
<dbReference type="Pfam" id="PF14705">
    <property type="entry name" value="Costars"/>
    <property type="match status" value="1"/>
</dbReference>
<dbReference type="FunCoup" id="A0A6L2Q593">
    <property type="interactions" value="1"/>
</dbReference>
<keyword evidence="4" id="KW-1185">Reference proteome</keyword>
<comment type="caution">
    <text evidence="3">The sequence shown here is derived from an EMBL/GenBank/DDBJ whole genome shotgun (WGS) entry which is preliminary data.</text>
</comment>
<evidence type="ECO:0000259" key="2">
    <source>
        <dbReference type="SMART" id="SM01283"/>
    </source>
</evidence>
<dbReference type="GO" id="GO:0003779">
    <property type="term" value="F:actin binding"/>
    <property type="evidence" value="ECO:0007669"/>
    <property type="project" value="InterPro"/>
</dbReference>
<dbReference type="InterPro" id="IPR038095">
    <property type="entry name" value="Costars_sf"/>
</dbReference>
<accession>A0A6L2Q593</accession>
<evidence type="ECO:0000313" key="3">
    <source>
        <dbReference type="EMBL" id="GFG40061.1"/>
    </source>
</evidence>
<name>A0A6L2Q593_COPFO</name>
<dbReference type="InParanoid" id="A0A6L2Q593"/>
<reference evidence="4" key="1">
    <citation type="submission" date="2020-01" db="EMBL/GenBank/DDBJ databases">
        <title>Draft genome sequence of the Termite Coptotermes fromosanus.</title>
        <authorList>
            <person name="Itakura S."/>
            <person name="Yosikawa Y."/>
            <person name="Umezawa K."/>
        </authorList>
    </citation>
    <scope>NUCLEOTIDE SEQUENCE [LARGE SCALE GENOMIC DNA]</scope>
</reference>
<feature type="domain" description="Costars" evidence="2">
    <location>
        <begin position="100"/>
        <end position="151"/>
    </location>
</feature>
<proteinExistence type="predicted"/>
<dbReference type="GO" id="GO:0030017">
    <property type="term" value="C:sarcomere"/>
    <property type="evidence" value="ECO:0007669"/>
    <property type="project" value="TreeGrafter"/>
</dbReference>
<evidence type="ECO:0000256" key="1">
    <source>
        <dbReference type="SAM" id="MobiDB-lite"/>
    </source>
</evidence>
<dbReference type="PANTHER" id="PTHR22739:SF7">
    <property type="entry name" value="EG:152A3.3 PROTEIN-RELATED"/>
    <property type="match status" value="1"/>
</dbReference>
<dbReference type="InterPro" id="IPR027817">
    <property type="entry name" value="Costars_dom"/>
</dbReference>
<dbReference type="SMART" id="SM01283">
    <property type="entry name" value="Costars"/>
    <property type="match status" value="1"/>
</dbReference>
<dbReference type="AlphaFoldDB" id="A0A6L2Q593"/>
<dbReference type="GO" id="GO:0035025">
    <property type="term" value="P:positive regulation of Rho protein signal transduction"/>
    <property type="evidence" value="ECO:0007669"/>
    <property type="project" value="InterPro"/>
</dbReference>
<dbReference type="OrthoDB" id="9871914at2759"/>
<dbReference type="Gene3D" id="1.10.10.1540">
    <property type="entry name" value="Costar domain"/>
    <property type="match status" value="1"/>
</dbReference>
<protein>
    <recommendedName>
        <fullName evidence="2">Costars domain-containing protein</fullName>
    </recommendedName>
</protein>